<evidence type="ECO:0000256" key="2">
    <source>
        <dbReference type="ARBA" id="ARBA00022536"/>
    </source>
</evidence>
<feature type="domain" description="Cadherin" evidence="15">
    <location>
        <begin position="287"/>
        <end position="402"/>
    </location>
</feature>
<feature type="domain" description="Cadherin" evidence="15">
    <location>
        <begin position="1734"/>
        <end position="1838"/>
    </location>
</feature>
<dbReference type="GO" id="GO:0005886">
    <property type="term" value="C:plasma membrane"/>
    <property type="evidence" value="ECO:0007669"/>
    <property type="project" value="UniProtKB-SubCell"/>
</dbReference>
<dbReference type="InterPro" id="IPR050971">
    <property type="entry name" value="Cadherin-domain_protein"/>
</dbReference>
<dbReference type="GO" id="GO:0005509">
    <property type="term" value="F:calcium ion binding"/>
    <property type="evidence" value="ECO:0007669"/>
    <property type="project" value="UniProtKB-UniRule"/>
</dbReference>
<comment type="caution">
    <text evidence="16">The sequence shown here is derived from an EMBL/GenBank/DDBJ whole genome shotgun (WGS) entry which is preliminary data.</text>
</comment>
<keyword evidence="10" id="KW-1015">Disulfide bond</keyword>
<dbReference type="FunFam" id="2.60.40.60:FF:000397">
    <property type="entry name" value="Fat-like cadherin-related tumor suppressor homolog"/>
    <property type="match status" value="1"/>
</dbReference>
<dbReference type="GO" id="GO:0048589">
    <property type="term" value="P:developmental growth"/>
    <property type="evidence" value="ECO:0007669"/>
    <property type="project" value="UniProtKB-ARBA"/>
</dbReference>
<dbReference type="SUPFAM" id="SSF49313">
    <property type="entry name" value="Cadherin-like"/>
    <property type="match status" value="19"/>
</dbReference>
<feature type="domain" description="Cadherin" evidence="15">
    <location>
        <begin position="1841"/>
        <end position="1938"/>
    </location>
</feature>
<keyword evidence="11" id="KW-0325">Glycoprotein</keyword>
<dbReference type="FunFam" id="2.60.40.60:FF:000039">
    <property type="entry name" value="FAT atypical cadherin 3"/>
    <property type="match status" value="1"/>
</dbReference>
<evidence type="ECO:0000256" key="10">
    <source>
        <dbReference type="ARBA" id="ARBA00023157"/>
    </source>
</evidence>
<feature type="domain" description="Cadherin" evidence="15">
    <location>
        <begin position="1629"/>
        <end position="1733"/>
    </location>
</feature>
<keyword evidence="6 12" id="KW-0106">Calcium</keyword>
<dbReference type="FunFam" id="2.60.40.60:FF:000100">
    <property type="entry name" value="protocadherin Fat 2"/>
    <property type="match status" value="1"/>
</dbReference>
<dbReference type="GO" id="GO:0001736">
    <property type="term" value="P:establishment of planar polarity"/>
    <property type="evidence" value="ECO:0007669"/>
    <property type="project" value="UniProtKB-ARBA"/>
</dbReference>
<feature type="domain" description="Cadherin" evidence="15">
    <location>
        <begin position="150"/>
        <end position="286"/>
    </location>
</feature>
<feature type="domain" description="Cadherin" evidence="15">
    <location>
        <begin position="1104"/>
        <end position="1213"/>
    </location>
</feature>
<dbReference type="CDD" id="cd11304">
    <property type="entry name" value="Cadherin_repeat"/>
    <property type="match status" value="21"/>
</dbReference>
<feature type="domain" description="Cadherin" evidence="15">
    <location>
        <begin position="2056"/>
        <end position="2160"/>
    </location>
</feature>
<dbReference type="InterPro" id="IPR020894">
    <property type="entry name" value="Cadherin_CS"/>
</dbReference>
<dbReference type="FunFam" id="2.60.40.60:FF:000021">
    <property type="entry name" value="FAT atypical cadherin 1"/>
    <property type="match status" value="1"/>
</dbReference>
<evidence type="ECO:0000256" key="4">
    <source>
        <dbReference type="ARBA" id="ARBA00022729"/>
    </source>
</evidence>
<dbReference type="InterPro" id="IPR015919">
    <property type="entry name" value="Cadherin-like_sf"/>
</dbReference>
<dbReference type="FunFam" id="2.60.40.60:FF:000024">
    <property type="entry name" value="FAT atypical cadherin 3"/>
    <property type="match status" value="1"/>
</dbReference>
<evidence type="ECO:0000313" key="17">
    <source>
        <dbReference type="Proteomes" id="UP001107558"/>
    </source>
</evidence>
<dbReference type="PRINTS" id="PR00205">
    <property type="entry name" value="CADHERIN"/>
</dbReference>
<feature type="domain" description="Cadherin" evidence="15">
    <location>
        <begin position="1214"/>
        <end position="1324"/>
    </location>
</feature>
<dbReference type="FunFam" id="2.60.40.60:FF:000066">
    <property type="entry name" value="FAT atypical cadherin 1"/>
    <property type="match status" value="1"/>
</dbReference>
<feature type="compositionally biased region" description="Low complexity" evidence="13">
    <location>
        <begin position="105"/>
        <end position="138"/>
    </location>
</feature>
<evidence type="ECO:0000313" key="16">
    <source>
        <dbReference type="EMBL" id="KAG5681500.1"/>
    </source>
</evidence>
<feature type="domain" description="Cadherin" evidence="15">
    <location>
        <begin position="621"/>
        <end position="728"/>
    </location>
</feature>
<name>A0A9J6CHH9_POLVA</name>
<keyword evidence="2" id="KW-0245">EGF-like domain</keyword>
<organism evidence="16 17">
    <name type="scientific">Polypedilum vanderplanki</name>
    <name type="common">Sleeping chironomid midge</name>
    <dbReference type="NCBI Taxonomy" id="319348"/>
    <lineage>
        <taxon>Eukaryota</taxon>
        <taxon>Metazoa</taxon>
        <taxon>Ecdysozoa</taxon>
        <taxon>Arthropoda</taxon>
        <taxon>Hexapoda</taxon>
        <taxon>Insecta</taxon>
        <taxon>Pterygota</taxon>
        <taxon>Neoptera</taxon>
        <taxon>Endopterygota</taxon>
        <taxon>Diptera</taxon>
        <taxon>Nematocera</taxon>
        <taxon>Chironomoidea</taxon>
        <taxon>Chironomidae</taxon>
        <taxon>Chironominae</taxon>
        <taxon>Polypedilum</taxon>
        <taxon>Polypedilum</taxon>
    </lineage>
</organism>
<feature type="domain" description="Cadherin" evidence="15">
    <location>
        <begin position="514"/>
        <end position="620"/>
    </location>
</feature>
<keyword evidence="5" id="KW-0677">Repeat</keyword>
<dbReference type="GO" id="GO:0030855">
    <property type="term" value="P:epithelial cell differentiation"/>
    <property type="evidence" value="ECO:0007669"/>
    <property type="project" value="UniProtKB-ARBA"/>
</dbReference>
<dbReference type="PANTHER" id="PTHR24025">
    <property type="entry name" value="DESMOGLEIN FAMILY MEMBER"/>
    <property type="match status" value="1"/>
</dbReference>
<dbReference type="GO" id="GO:0007424">
    <property type="term" value="P:open tracheal system development"/>
    <property type="evidence" value="ECO:0007669"/>
    <property type="project" value="UniProtKB-ARBA"/>
</dbReference>
<dbReference type="FunFam" id="2.60.40.60:FF:000037">
    <property type="entry name" value="FAT atypical cadherin 1"/>
    <property type="match status" value="1"/>
</dbReference>
<gene>
    <name evidence="16" type="ORF">PVAND_010927</name>
</gene>
<feature type="domain" description="Cadherin" evidence="15">
    <location>
        <begin position="736"/>
        <end position="834"/>
    </location>
</feature>
<dbReference type="FunFam" id="2.60.40.60:FF:000080">
    <property type="entry name" value="FAT atypical cadherin 1"/>
    <property type="match status" value="1"/>
</dbReference>
<dbReference type="OrthoDB" id="6252479at2759"/>
<evidence type="ECO:0000256" key="11">
    <source>
        <dbReference type="ARBA" id="ARBA00023180"/>
    </source>
</evidence>
<dbReference type="FunFam" id="2.60.40.60:FF:000051">
    <property type="entry name" value="FAT atypical cadherin 1"/>
    <property type="match status" value="1"/>
</dbReference>
<dbReference type="FunFam" id="2.60.40.60:FF:000033">
    <property type="entry name" value="FAT atypical cadherin 1"/>
    <property type="match status" value="2"/>
</dbReference>
<dbReference type="FunFam" id="2.60.40.60:FF:000041">
    <property type="entry name" value="FAT atypical cadherin 1"/>
    <property type="match status" value="1"/>
</dbReference>
<accession>A0A9J6CHH9</accession>
<dbReference type="Gene3D" id="2.60.40.60">
    <property type="entry name" value="Cadherins"/>
    <property type="match status" value="21"/>
</dbReference>
<feature type="domain" description="Cadherin" evidence="15">
    <location>
        <begin position="1939"/>
        <end position="2055"/>
    </location>
</feature>
<dbReference type="GO" id="GO:0005911">
    <property type="term" value="C:cell-cell junction"/>
    <property type="evidence" value="ECO:0007669"/>
    <property type="project" value="TreeGrafter"/>
</dbReference>
<dbReference type="Pfam" id="PF00028">
    <property type="entry name" value="Cadherin"/>
    <property type="match status" value="17"/>
</dbReference>
<evidence type="ECO:0000256" key="8">
    <source>
        <dbReference type="ARBA" id="ARBA00022989"/>
    </source>
</evidence>
<feature type="domain" description="Cadherin" evidence="15">
    <location>
        <begin position="409"/>
        <end position="513"/>
    </location>
</feature>
<keyword evidence="3" id="KW-0812">Transmembrane</keyword>
<feature type="domain" description="Cadherin" evidence="15">
    <location>
        <begin position="994"/>
        <end position="1103"/>
    </location>
</feature>
<evidence type="ECO:0000256" key="6">
    <source>
        <dbReference type="ARBA" id="ARBA00022837"/>
    </source>
</evidence>
<keyword evidence="17" id="KW-1185">Reference proteome</keyword>
<keyword evidence="8" id="KW-1133">Transmembrane helix</keyword>
<feature type="domain" description="Cadherin" evidence="15">
    <location>
        <begin position="1426"/>
        <end position="1530"/>
    </location>
</feature>
<dbReference type="GO" id="GO:0008104">
    <property type="term" value="P:intracellular protein localization"/>
    <property type="evidence" value="ECO:0007669"/>
    <property type="project" value="UniProtKB-ARBA"/>
</dbReference>
<sequence>MALKAGLCSYTTSSGWRRRLLSVLLLLMISTRHYCAESHNSNFINIDDDEDTSTIATTTSFLSFVADTTSRTSIKFTSLLSSSHNNNNNESNNDDEDEDVTSIDSTILSSSSSPLPPSSISSTSNNSSSNNSSSNSSNEANEIPYQFNFTHPIYNVSIPENSVQKTLVVQSYGDVSRMGIQLYTENVSPRIKATQHIDVKYQIVDGDKNKIFKAEERIVGDFAFLTIRTRTNNIVLNREKGDNYRLRIKATITRSSRIGTKKRTIQETEALVDVKVLDRNDLSPLFYPTKYSITIADDTPLHQSILRVTAEDADLGINGEIYYSLLNETEQFAIHPSSGVLTLTRSLALSGNMYYQLTVLATDRASLLLNNVNSNFKSIHFTASKASVEIFVQHTNLHAPEIYVQALNEIVENSNANIYGIVRVEDRDEGVHGEIKSLEIVDGDPNGHFRIKPSMNGNTGEYVIEIHKLLDRETTPAGYNLTLRAVDKGTPPKDSYKRVPVRLIDYNDNFPVFNKELYEISVPEIAPINTPVIRLKMSDRDAGKNGQVLIHIVGGNENGEFKINPESGMLYTNAILDAEKKPFYTLTVSAIDQGNTGTRKQSSAKVKINIDDRNDENPVFETPTMTVYVDENEPAGTIVARVKATDADSNDNAYISYSIANLNSGNLPFDIDHFSGSVRTTKLLDYETMRREYVLQIRASDWGIPYRRQTEMKLYIKLRNINDHRPQFERIDCVGQIPRHLPIGSELIKLSAIDFDAGDLVSYRIVSGNEDGCFNLDSSSGLISLGCDLEDVGVDKREVNVTATDGTHFADTMRIQINLMQTSYASNSRRNENFHGNFECRTTDVARRWTESLALSEKNNAPKRGNGENDDFVMMPSRYGENIHSPEFVNFPTEIKVNETVPLGTTIAWIKSRDADLGFNGARVYGISDGDNDSLFRIDLETGELKVIGFLDREKESEYLLNVTVYDLGKPQKSVSRLLPITVLDENDCYPTFDKTLASLHVSENARNGTQIFRFNATDKDEGLNGKVTYSLITETSQFSIDRETGILSISGPLDREKQDLYELRVRATDGGDRGNSEEFPSLSSEALIRIKIDDFNDCVPEFHLTDYTVRVREDVPIGSVVATVTANDLDEGNNGEVLYAFGEGIGANGEGFFKIDKLTGTIRTAKNLDFEERQIHSLTIVAVDKGLPSLSSSTSLIVEVIDVNENRFAPQFEDFVLMGTLKENQSPGAHIMKVTARDADSQGPDSRISYSIIKGDGLGLFAIDNEGNVRSMVKSFDAEVKSHYWLTVCAQDHGIVPLHSCCEVYIKIENVNDNVPLTEQPVYYPSVPENSPPGTRIIQLEATDDDIDVDQKISYKLISGNPEGFFAINATTGLITTTSRRLDRENQSEHILEVMITDDGEPQLSSTTRVVIKVEDVNDNAPEFDQKTYNVKIPSNAKLNQKLFQVLAFDKDIGENGRITYSIKSGKGKAKFRIHPDSGVVYAAKSLDQDSYDLVIRAEDNGNPKKVKTTSVHVEKVTVHDDSPNAPKFISSDQAVDVTENDQPGYLVTYFQAQDEDGELLWYDISAGNEDNEFYIGEEGNVLLTKKLDCEKKREFNLTISVTDGTHIVNTHLFVSVININDHRPQFTENEYRVEISESTDRDSEILQLHATDADDDKLFYSLHTAKNPVSLNLFRVDSVSGIITLTQKLDRELIAEHLLIVSVKDQGTPAKRNFAKVIVKVHDFNNHIPKFTTKLIQGKVYETAVEGTQVVQCYAIDHDSGENAKLTYSIISGNIGNAFQIDESMGIISVVKELDINAMPEYMLQVRASDNGKPSLSSQIPVHIMVQMADNAPPRFTMDARERATEIYENIPIGSFVKHLDVRSTSSVIFEIVDGNVNDVFFISPSTGIIMTKDEVDYESNNFYNLTIRATNMAAMEAHCNVIIQILDTNDNNPFFENTFYRGEISEAATIGSLVLTSSENDTVPLVIKAKDLDSGQNSLLHFDIVEFLPRKYFHIDSSSGAIKNILLLDHEKIPFFNFNVKVSDLGKPRLSSTTTARVEIKIINVNDCAPTFLQREYNVTLLLPTYENVAVIQVNATDKDGDDSVLRYDIIDGNSDSVFHINSKDGTIVTTKNVDKIKSSYKLHIRVSDGKYSTISYVHIKVENSENSGLVFQKPIYENSVTENSTKTQIVCVVNVLGTALNEHIEFRILNPTDMFKIGLTSGAVETTGKRFDREEKDNYELIIEARSQSGSSVDNQHPRIAHGIVNITISDENDNCPIFVNLPYYAVVSVDDPKGSVIIKVLAIDMDINENGEVRYEMKKGHGELFKVDRKTGEVILKQPLEGHNKDYQLIISAFDGGLIPCSTDVTVNVKVVDKNMPQFDKQFYSDTVPENIELHSPLSVLIQATSPMNRKLIYSIVEGNELEEFAVDFNTGKNPSSLSYSIVIIFQPKLLYHLIRHRTHNMTMENNNQLLLPIIQWQLSDQFLSLSTFAIFTHT</sequence>
<feature type="domain" description="Cadherin" evidence="15">
    <location>
        <begin position="1320"/>
        <end position="1425"/>
    </location>
</feature>
<dbReference type="PANTHER" id="PTHR24025:SF28">
    <property type="entry name" value="PUTATIVE-RELATED"/>
    <property type="match status" value="1"/>
</dbReference>
<evidence type="ECO:0000256" key="12">
    <source>
        <dbReference type="PROSITE-ProRule" id="PRU00043"/>
    </source>
</evidence>
<feature type="signal peptide" evidence="14">
    <location>
        <begin position="1"/>
        <end position="36"/>
    </location>
</feature>
<dbReference type="GO" id="GO:0007163">
    <property type="term" value="P:establishment or maintenance of cell polarity"/>
    <property type="evidence" value="ECO:0007669"/>
    <property type="project" value="UniProtKB-ARBA"/>
</dbReference>
<feature type="domain" description="Cadherin" evidence="15">
    <location>
        <begin position="2156"/>
        <end position="2263"/>
    </location>
</feature>
<evidence type="ECO:0000256" key="14">
    <source>
        <dbReference type="SAM" id="SignalP"/>
    </source>
</evidence>
<keyword evidence="4 14" id="KW-0732">Signal</keyword>
<evidence type="ECO:0000256" key="7">
    <source>
        <dbReference type="ARBA" id="ARBA00022889"/>
    </source>
</evidence>
<evidence type="ECO:0000256" key="13">
    <source>
        <dbReference type="SAM" id="MobiDB-lite"/>
    </source>
</evidence>
<evidence type="ECO:0000256" key="3">
    <source>
        <dbReference type="ARBA" id="ARBA00022692"/>
    </source>
</evidence>
<dbReference type="SMART" id="SM00112">
    <property type="entry name" value="CA"/>
    <property type="match status" value="20"/>
</dbReference>
<dbReference type="GO" id="GO:0048513">
    <property type="term" value="P:animal organ development"/>
    <property type="evidence" value="ECO:0007669"/>
    <property type="project" value="UniProtKB-ARBA"/>
</dbReference>
<dbReference type="InterPro" id="IPR002126">
    <property type="entry name" value="Cadherin-like_dom"/>
</dbReference>
<dbReference type="FunFam" id="2.60.40.60:FF:000059">
    <property type="entry name" value="FAT atypical cadherin 3"/>
    <property type="match status" value="1"/>
</dbReference>
<dbReference type="PROSITE" id="PS00232">
    <property type="entry name" value="CADHERIN_1"/>
    <property type="match status" value="4"/>
</dbReference>
<protein>
    <recommendedName>
        <fullName evidence="15">Cadherin domain-containing protein</fullName>
    </recommendedName>
</protein>
<evidence type="ECO:0000259" key="15">
    <source>
        <dbReference type="PROSITE" id="PS50268"/>
    </source>
</evidence>
<proteinExistence type="predicted"/>
<feature type="region of interest" description="Disordered" evidence="13">
    <location>
        <begin position="105"/>
        <end position="139"/>
    </location>
</feature>
<feature type="domain" description="Cadherin" evidence="15">
    <location>
        <begin position="889"/>
        <end position="993"/>
    </location>
</feature>
<dbReference type="PROSITE" id="PS50268">
    <property type="entry name" value="CADHERIN_2"/>
    <property type="match status" value="20"/>
</dbReference>
<evidence type="ECO:0000256" key="1">
    <source>
        <dbReference type="ARBA" id="ARBA00004251"/>
    </source>
</evidence>
<dbReference type="FunFam" id="2.60.40.60:FF:000015">
    <property type="entry name" value="FAT atypical cadherin 1"/>
    <property type="match status" value="2"/>
</dbReference>
<dbReference type="EMBL" id="JADBJN010000001">
    <property type="protein sequence ID" value="KAG5681500.1"/>
    <property type="molecule type" value="Genomic_DNA"/>
</dbReference>
<keyword evidence="9" id="KW-0472">Membrane</keyword>
<evidence type="ECO:0000256" key="5">
    <source>
        <dbReference type="ARBA" id="ARBA00022737"/>
    </source>
</evidence>
<evidence type="ECO:0000256" key="9">
    <source>
        <dbReference type="ARBA" id="ARBA00023136"/>
    </source>
</evidence>
<feature type="chain" id="PRO_5039933564" description="Cadherin domain-containing protein" evidence="14">
    <location>
        <begin position="37"/>
        <end position="2480"/>
    </location>
</feature>
<dbReference type="FunFam" id="2.60.40.60:FF:000026">
    <property type="entry name" value="FAT atypical cadherin 1"/>
    <property type="match status" value="1"/>
</dbReference>
<dbReference type="GO" id="GO:0007156">
    <property type="term" value="P:homophilic cell adhesion via plasma membrane adhesion molecules"/>
    <property type="evidence" value="ECO:0007669"/>
    <property type="project" value="InterPro"/>
</dbReference>
<dbReference type="FunFam" id="2.60.40.60:FF:000064">
    <property type="entry name" value="FAT atypical cadherin 1"/>
    <property type="match status" value="1"/>
</dbReference>
<reference evidence="16" key="1">
    <citation type="submission" date="2021-03" db="EMBL/GenBank/DDBJ databases">
        <title>Chromosome level genome of the anhydrobiotic midge Polypedilum vanderplanki.</title>
        <authorList>
            <person name="Yoshida Y."/>
            <person name="Kikawada T."/>
            <person name="Gusev O."/>
        </authorList>
    </citation>
    <scope>NUCLEOTIDE SEQUENCE</scope>
    <source>
        <strain evidence="16">NIAS01</strain>
        <tissue evidence="16">Whole body or cell culture</tissue>
    </source>
</reference>
<feature type="domain" description="Cadherin" evidence="15">
    <location>
        <begin position="1531"/>
        <end position="1628"/>
    </location>
</feature>
<dbReference type="FunFam" id="2.60.40.60:FF:000013">
    <property type="entry name" value="Cadherin EGF LAG seven-pass G-type receptor"/>
    <property type="match status" value="2"/>
</dbReference>
<dbReference type="Proteomes" id="UP001107558">
    <property type="component" value="Chromosome 1"/>
</dbReference>
<comment type="subcellular location">
    <subcellularLocation>
        <location evidence="1">Cell membrane</location>
        <topology evidence="1">Single-pass type I membrane protein</topology>
    </subcellularLocation>
</comment>
<feature type="domain" description="Cadherin" evidence="15">
    <location>
        <begin position="2264"/>
        <end position="2364"/>
    </location>
</feature>
<keyword evidence="7" id="KW-0130">Cell adhesion</keyword>